<reference evidence="1 2" key="1">
    <citation type="submission" date="2016-10" db="EMBL/GenBank/DDBJ databases">
        <authorList>
            <person name="de Groot N.N."/>
        </authorList>
    </citation>
    <scope>NUCLEOTIDE SEQUENCE [LARGE SCALE GENOMIC DNA]</scope>
    <source>
        <strain evidence="1 2">AA1</strain>
    </source>
</reference>
<dbReference type="InterPro" id="IPR011004">
    <property type="entry name" value="Trimer_LpxA-like_sf"/>
</dbReference>
<dbReference type="Pfam" id="PF00132">
    <property type="entry name" value="Hexapep"/>
    <property type="match status" value="1"/>
</dbReference>
<keyword evidence="2" id="KW-1185">Reference proteome</keyword>
<dbReference type="PANTHER" id="PTHR13061:SF29">
    <property type="entry name" value="GAMMA CARBONIC ANHYDRASE-LIKE 1, MITOCHONDRIAL-RELATED"/>
    <property type="match status" value="1"/>
</dbReference>
<dbReference type="Proteomes" id="UP000198870">
    <property type="component" value="Unassembled WGS sequence"/>
</dbReference>
<dbReference type="InterPro" id="IPR047324">
    <property type="entry name" value="LbH_gamma_CA-like"/>
</dbReference>
<dbReference type="InterPro" id="IPR001451">
    <property type="entry name" value="Hexapep"/>
</dbReference>
<dbReference type="OrthoDB" id="9803036at2"/>
<gene>
    <name evidence="1" type="ORF">SAMN05216233_1378</name>
</gene>
<dbReference type="CDD" id="cd04645">
    <property type="entry name" value="LbH_gamma_CA_like"/>
    <property type="match status" value="1"/>
</dbReference>
<accession>A0A1G5JP11</accession>
<dbReference type="InterPro" id="IPR050484">
    <property type="entry name" value="Transf_Hexapept/Carb_Anhydrase"/>
</dbReference>
<sequence length="176" mass="18640">MPLYSLKEHSPCCHTSAVHLAGSVVAGHVTLAEETSVWFNTVIRGDGDAVTIGARTNIQDLSMLHVDPGRPLSIGEEVTVGHRAILHGCTIESRCLIGMGAVVMNGARVGTGSIIAAGSVVLENTVIPPFSLVAGMPGTVKKTLSEEVLEVIRASAEIYVEKSRIYGQPHLFKPME</sequence>
<evidence type="ECO:0000313" key="1">
    <source>
        <dbReference type="EMBL" id="SCY90067.1"/>
    </source>
</evidence>
<dbReference type="STRING" id="419481.SAMN05216233_1378"/>
<name>A0A1G5JP11_9BACT</name>
<evidence type="ECO:0000313" key="2">
    <source>
        <dbReference type="Proteomes" id="UP000198870"/>
    </source>
</evidence>
<proteinExistence type="predicted"/>
<dbReference type="EMBL" id="FMUX01000037">
    <property type="protein sequence ID" value="SCY90067.1"/>
    <property type="molecule type" value="Genomic_DNA"/>
</dbReference>
<dbReference type="RefSeq" id="WP_092215853.1">
    <property type="nucleotide sequence ID" value="NZ_FMUX01000037.1"/>
</dbReference>
<keyword evidence="1" id="KW-0808">Transferase</keyword>
<organism evidence="1 2">
    <name type="scientific">Desulfoluna spongiiphila</name>
    <dbReference type="NCBI Taxonomy" id="419481"/>
    <lineage>
        <taxon>Bacteria</taxon>
        <taxon>Pseudomonadati</taxon>
        <taxon>Thermodesulfobacteriota</taxon>
        <taxon>Desulfobacteria</taxon>
        <taxon>Desulfobacterales</taxon>
        <taxon>Desulfolunaceae</taxon>
        <taxon>Desulfoluna</taxon>
    </lineage>
</organism>
<protein>
    <submittedName>
        <fullName evidence="1">Carbonic anhydrase or acetyltransferase, isoleucine patch superfamily</fullName>
    </submittedName>
</protein>
<dbReference type="AlphaFoldDB" id="A0A1G5JP11"/>
<dbReference type="Gene3D" id="2.160.10.10">
    <property type="entry name" value="Hexapeptide repeat proteins"/>
    <property type="match status" value="1"/>
</dbReference>
<dbReference type="GO" id="GO:0016740">
    <property type="term" value="F:transferase activity"/>
    <property type="evidence" value="ECO:0007669"/>
    <property type="project" value="UniProtKB-KW"/>
</dbReference>
<dbReference type="PANTHER" id="PTHR13061">
    <property type="entry name" value="DYNACTIN SUBUNIT P25"/>
    <property type="match status" value="1"/>
</dbReference>
<dbReference type="SUPFAM" id="SSF51161">
    <property type="entry name" value="Trimeric LpxA-like enzymes"/>
    <property type="match status" value="1"/>
</dbReference>